<protein>
    <submittedName>
        <fullName evidence="2">Uncharacterized protein</fullName>
    </submittedName>
</protein>
<comment type="caution">
    <text evidence="2">The sequence shown here is derived from an EMBL/GenBank/DDBJ whole genome shotgun (WGS) entry which is preliminary data.</text>
</comment>
<dbReference type="AlphaFoldDB" id="A0AAN8NP15"/>
<evidence type="ECO:0000313" key="3">
    <source>
        <dbReference type="Proteomes" id="UP001313282"/>
    </source>
</evidence>
<dbReference type="EMBL" id="JAVHNR010000008">
    <property type="protein sequence ID" value="KAK6334644.1"/>
    <property type="molecule type" value="Genomic_DNA"/>
</dbReference>
<gene>
    <name evidence="2" type="ORF">TWF718_010098</name>
</gene>
<dbReference type="Proteomes" id="UP001313282">
    <property type="component" value="Unassembled WGS sequence"/>
</dbReference>
<proteinExistence type="predicted"/>
<organism evidence="2 3">
    <name type="scientific">Orbilia javanica</name>
    <dbReference type="NCBI Taxonomy" id="47235"/>
    <lineage>
        <taxon>Eukaryota</taxon>
        <taxon>Fungi</taxon>
        <taxon>Dikarya</taxon>
        <taxon>Ascomycota</taxon>
        <taxon>Pezizomycotina</taxon>
        <taxon>Orbiliomycetes</taxon>
        <taxon>Orbiliales</taxon>
        <taxon>Orbiliaceae</taxon>
        <taxon>Orbilia</taxon>
    </lineage>
</organism>
<feature type="region of interest" description="Disordered" evidence="1">
    <location>
        <begin position="1"/>
        <end position="33"/>
    </location>
</feature>
<name>A0AAN8NP15_9PEZI</name>
<accession>A0AAN8NP15</accession>
<evidence type="ECO:0000313" key="2">
    <source>
        <dbReference type="EMBL" id="KAK6334644.1"/>
    </source>
</evidence>
<evidence type="ECO:0000256" key="1">
    <source>
        <dbReference type="SAM" id="MobiDB-lite"/>
    </source>
</evidence>
<keyword evidence="3" id="KW-1185">Reference proteome</keyword>
<reference evidence="2 3" key="1">
    <citation type="submission" date="2019-10" db="EMBL/GenBank/DDBJ databases">
        <authorList>
            <person name="Palmer J.M."/>
        </authorList>
    </citation>
    <scope>NUCLEOTIDE SEQUENCE [LARGE SCALE GENOMIC DNA]</scope>
    <source>
        <strain evidence="2 3">TWF718</strain>
    </source>
</reference>
<sequence>MKRSHRQDSPEVPVLFETQDSPEEAGAGSNLPSTSPLIQSMEGVIINDVHVTDNDSQSSIASLTRECHQLFQAILTNIQQSDEFEVVETQFGRLNIWASNIGAVADGNSSLDYRLRLSDDIKSMVVQLLEVLKGSLCRLGKYKYPNLIWPHI</sequence>